<keyword evidence="2" id="KW-1185">Reference proteome</keyword>
<dbReference type="Proteomes" id="UP001276564">
    <property type="component" value="Unassembled WGS sequence"/>
</dbReference>
<dbReference type="Gene3D" id="1.10.600.10">
    <property type="entry name" value="Farnesyl Diphosphate Synthase"/>
    <property type="match status" value="1"/>
</dbReference>
<gene>
    <name evidence="1" type="ORF">RFM23_06185</name>
</gene>
<dbReference type="InterPro" id="IPR008949">
    <property type="entry name" value="Isoprenoid_synthase_dom_sf"/>
</dbReference>
<accession>A0ABU5AIU1</accession>
<name>A0ABU5AIU1_9HYPH</name>
<evidence type="ECO:0000313" key="1">
    <source>
        <dbReference type="EMBL" id="MDX8537209.1"/>
    </source>
</evidence>
<dbReference type="EMBL" id="JAVIIP010000003">
    <property type="protein sequence ID" value="MDX8537209.1"/>
    <property type="molecule type" value="Genomic_DNA"/>
</dbReference>
<reference evidence="1 2" key="1">
    <citation type="submission" date="2023-08" db="EMBL/GenBank/DDBJ databases">
        <title>Implementing the SeqCode for naming new Mesorhizobium species isolated from Vachellia karroo root nodules.</title>
        <authorList>
            <person name="Van Lill M."/>
        </authorList>
    </citation>
    <scope>NUCLEOTIDE SEQUENCE [LARGE SCALE GENOMIC DNA]</scope>
    <source>
        <strain evidence="1 2">VK4B</strain>
    </source>
</reference>
<dbReference type="Pfam" id="PF00494">
    <property type="entry name" value="SQS_PSY"/>
    <property type="match status" value="1"/>
</dbReference>
<sequence>MDAVRASDHDRYLSALYAPADKRDALFSLYAFNAEIASVRDRIHEPLPGEVRLQWWRDVIAAENDAETGHPIADALRATIAANRLPKPAFDNMLEARIFDLYDDAMPSRTDLEGYCGETAAALIQLAAMVLDPQEAPRFAELAGRAGCAQAITGLLLLLPLHRRRGQCFVPADILAAAGSSSEEFVKADGGPGAQRAVAAMIALAREHLSAFERGAAALPASLRPAFQPLVLTRAYLGKMEGRSPLDGAARLSALRRHWLLLRRASKGWPAI</sequence>
<protein>
    <submittedName>
        <fullName evidence="1">Phytoene/squalene synthase family protein</fullName>
    </submittedName>
</protein>
<dbReference type="PANTHER" id="PTHR31480">
    <property type="entry name" value="BIFUNCTIONAL LYCOPENE CYCLASE/PHYTOENE SYNTHASE"/>
    <property type="match status" value="1"/>
</dbReference>
<dbReference type="RefSeq" id="WP_320320055.1">
    <property type="nucleotide sequence ID" value="NZ_JAVIIP010000003.1"/>
</dbReference>
<dbReference type="SUPFAM" id="SSF48576">
    <property type="entry name" value="Terpenoid synthases"/>
    <property type="match status" value="1"/>
</dbReference>
<dbReference type="InterPro" id="IPR002060">
    <property type="entry name" value="Squ/phyt_synthse"/>
</dbReference>
<proteinExistence type="predicted"/>
<organism evidence="1 2">
    <name type="scientific">Mesorhizobium abyssinicae</name>
    <dbReference type="NCBI Taxonomy" id="1209958"/>
    <lineage>
        <taxon>Bacteria</taxon>
        <taxon>Pseudomonadati</taxon>
        <taxon>Pseudomonadota</taxon>
        <taxon>Alphaproteobacteria</taxon>
        <taxon>Hyphomicrobiales</taxon>
        <taxon>Phyllobacteriaceae</taxon>
        <taxon>Mesorhizobium</taxon>
    </lineage>
</organism>
<evidence type="ECO:0000313" key="2">
    <source>
        <dbReference type="Proteomes" id="UP001276564"/>
    </source>
</evidence>
<comment type="caution">
    <text evidence="1">The sequence shown here is derived from an EMBL/GenBank/DDBJ whole genome shotgun (WGS) entry which is preliminary data.</text>
</comment>